<proteinExistence type="predicted"/>
<dbReference type="RefSeq" id="XP_053021307.1">
    <property type="nucleotide sequence ID" value="XM_053170080.1"/>
</dbReference>
<dbReference type="EMBL" id="CP110426">
    <property type="protein sequence ID" value="WAQ85752.1"/>
    <property type="molecule type" value="Genomic_DNA"/>
</dbReference>
<dbReference type="GeneID" id="77810975"/>
<keyword evidence="3" id="KW-1185">Reference proteome</keyword>
<evidence type="ECO:0000313" key="3">
    <source>
        <dbReference type="Proteomes" id="UP001164743"/>
    </source>
</evidence>
<feature type="compositionally biased region" description="Polar residues" evidence="1">
    <location>
        <begin position="40"/>
        <end position="56"/>
    </location>
</feature>
<feature type="region of interest" description="Disordered" evidence="1">
    <location>
        <begin position="1"/>
        <end position="70"/>
    </location>
</feature>
<reference evidence="2" key="1">
    <citation type="submission" date="2022-10" db="EMBL/GenBank/DDBJ databases">
        <title>Puccinia triticina Genome sequencing and assembly.</title>
        <authorList>
            <person name="Li C."/>
        </authorList>
    </citation>
    <scope>NUCLEOTIDE SEQUENCE</scope>
    <source>
        <strain evidence="2">Pt15</strain>
    </source>
</reference>
<dbReference type="Proteomes" id="UP001164743">
    <property type="component" value="Chromosome 6A"/>
</dbReference>
<sequence length="70" mass="7547">MIPLIRPSQSVNLPKKELSSPKGPVTSASTSTRSSTAASNLQTSQNPTRKNSTTLIKTLMRKTPRPLNAQ</sequence>
<evidence type="ECO:0000256" key="1">
    <source>
        <dbReference type="SAM" id="MobiDB-lite"/>
    </source>
</evidence>
<accession>A0ABY7CSQ1</accession>
<gene>
    <name evidence="2" type="ORF">PtA15_6A381</name>
</gene>
<feature type="compositionally biased region" description="Low complexity" evidence="1">
    <location>
        <begin position="26"/>
        <end position="39"/>
    </location>
</feature>
<protein>
    <submittedName>
        <fullName evidence="2">Uncharacterized protein</fullName>
    </submittedName>
</protein>
<organism evidence="2 3">
    <name type="scientific">Puccinia triticina</name>
    <dbReference type="NCBI Taxonomy" id="208348"/>
    <lineage>
        <taxon>Eukaryota</taxon>
        <taxon>Fungi</taxon>
        <taxon>Dikarya</taxon>
        <taxon>Basidiomycota</taxon>
        <taxon>Pucciniomycotina</taxon>
        <taxon>Pucciniomycetes</taxon>
        <taxon>Pucciniales</taxon>
        <taxon>Pucciniaceae</taxon>
        <taxon>Puccinia</taxon>
    </lineage>
</organism>
<evidence type="ECO:0000313" key="2">
    <source>
        <dbReference type="EMBL" id="WAQ85752.1"/>
    </source>
</evidence>
<name>A0ABY7CSQ1_9BASI</name>